<feature type="compositionally biased region" description="Acidic residues" evidence="1">
    <location>
        <begin position="63"/>
        <end position="74"/>
    </location>
</feature>
<feature type="signal peptide" evidence="2">
    <location>
        <begin position="1"/>
        <end position="22"/>
    </location>
</feature>
<evidence type="ECO:0000256" key="1">
    <source>
        <dbReference type="SAM" id="MobiDB-lite"/>
    </source>
</evidence>
<dbReference type="InterPro" id="IPR039555">
    <property type="entry name" value="TraF/TrbB"/>
</dbReference>
<protein>
    <submittedName>
        <fullName evidence="5">Conjugal transfer protein TraF</fullName>
    </submittedName>
</protein>
<dbReference type="SUPFAM" id="SSF52833">
    <property type="entry name" value="Thioredoxin-like"/>
    <property type="match status" value="1"/>
</dbReference>
<evidence type="ECO:0000256" key="2">
    <source>
        <dbReference type="SAM" id="SignalP"/>
    </source>
</evidence>
<evidence type="ECO:0000313" key="5">
    <source>
        <dbReference type="EMBL" id="QQX12655.1"/>
    </source>
</evidence>
<dbReference type="RefSeq" id="WP_202154959.1">
    <property type="nucleotide sequence ID" value="NZ_JAWZVU010000031.1"/>
</dbReference>
<geneLocation type="plasmid" evidence="5">
    <name>p1</name>
</geneLocation>
<evidence type="ECO:0000313" key="4">
    <source>
        <dbReference type="EMBL" id="MEA9437619.1"/>
    </source>
</evidence>
<dbReference type="EMBL" id="JAYGOJ010000121">
    <property type="protein sequence ID" value="MEA9437619.1"/>
    <property type="molecule type" value="Genomic_DNA"/>
</dbReference>
<keyword evidence="6" id="KW-1185">Reference proteome</keyword>
<keyword evidence="5" id="KW-0614">Plasmid</keyword>
<dbReference type="Pfam" id="PF13728">
    <property type="entry name" value="TraF"/>
    <property type="match status" value="1"/>
</dbReference>
<gene>
    <name evidence="5" type="primary">traF</name>
    <name evidence="5" type="ORF">JC965_26385</name>
    <name evidence="3" type="ORF">SJS77_05430</name>
    <name evidence="4" type="ORF">VCX44_17865</name>
</gene>
<dbReference type="Proteomes" id="UP001277183">
    <property type="component" value="Unassembled WGS sequence"/>
</dbReference>
<proteinExistence type="predicted"/>
<dbReference type="EMBL" id="JAWZVU010000031">
    <property type="protein sequence ID" value="MDX7719918.1"/>
    <property type="molecule type" value="Genomic_DNA"/>
</dbReference>
<reference evidence="5" key="1">
    <citation type="submission" date="2021-01" db="EMBL/GenBank/DDBJ databases">
        <title>GES Beta-lactamases isolated from hospital effluents in Brazil.</title>
        <authorList>
            <person name="Conte D."/>
            <person name="Mesa D."/>
            <person name="Palmeiro J.K."/>
            <person name="Dalla-Costa L.M."/>
        </authorList>
    </citation>
    <scope>NUCLEOTIDE SEQUENCE [LARGE SCALE GENOMIC DNA]</scope>
    <source>
        <strain evidence="5">Aero21</strain>
        <plasmid evidence="5">p1</plasmid>
    </source>
</reference>
<evidence type="ECO:0000313" key="3">
    <source>
        <dbReference type="EMBL" id="MDX7719918.1"/>
    </source>
</evidence>
<name>A0A7U0LDQ2_AERCA</name>
<reference evidence="3" key="2">
    <citation type="submission" date="2023-11" db="EMBL/GenBank/DDBJ databases">
        <title>WGS of Aeromonas in Northern Israel.</title>
        <authorList>
            <person name="Hershko Y."/>
        </authorList>
    </citation>
    <scope>NUCLEOTIDE SEQUENCE</scope>
    <source>
        <strain evidence="3">77416</strain>
    </source>
</reference>
<feature type="chain" id="PRO_5044661399" evidence="2">
    <location>
        <begin position="23"/>
        <end position="373"/>
    </location>
</feature>
<dbReference type="Gene3D" id="3.40.30.10">
    <property type="entry name" value="Glutaredoxin"/>
    <property type="match status" value="1"/>
</dbReference>
<organism evidence="5">
    <name type="scientific">Aeromonas caviae</name>
    <name type="common">Aeromonas punctata</name>
    <dbReference type="NCBI Taxonomy" id="648"/>
    <lineage>
        <taxon>Bacteria</taxon>
        <taxon>Pseudomonadati</taxon>
        <taxon>Pseudomonadota</taxon>
        <taxon>Gammaproteobacteria</taxon>
        <taxon>Aeromonadales</taxon>
        <taxon>Aeromonadaceae</taxon>
        <taxon>Aeromonas</taxon>
    </lineage>
</organism>
<feature type="region of interest" description="Disordered" evidence="1">
    <location>
        <begin position="63"/>
        <end position="82"/>
    </location>
</feature>
<dbReference type="EMBL" id="CP068231">
    <property type="protein sequence ID" value="QQX12655.1"/>
    <property type="molecule type" value="Genomic_DNA"/>
</dbReference>
<dbReference type="AlphaFoldDB" id="A0A7U0LDQ2"/>
<evidence type="ECO:0000313" key="6">
    <source>
        <dbReference type="Proteomes" id="UP001304847"/>
    </source>
</evidence>
<accession>A0A7U0LDQ2</accession>
<dbReference type="Proteomes" id="UP001304847">
    <property type="component" value="Unassembled WGS sequence"/>
</dbReference>
<reference evidence="4 6" key="3">
    <citation type="submission" date="2023-12" db="EMBL/GenBank/DDBJ databases">
        <title>Characterization of antibiotic resistance in Aeromonas spp. in hospital effluent.</title>
        <authorList>
            <person name="Negoseki B.R.S."/>
            <person name="Krul D."/>
            <person name="Siqueira A.C."/>
            <person name="Almeida M."/>
            <person name="Mesa D."/>
            <person name="Conte D."/>
            <person name="Dalla-Costa L.M."/>
        </authorList>
    </citation>
    <scope>NUCLEOTIDE SEQUENCE [LARGE SCALE GENOMIC DNA]</scope>
    <source>
        <strain evidence="4 6">36v</strain>
    </source>
</reference>
<dbReference type="InterPro" id="IPR036249">
    <property type="entry name" value="Thioredoxin-like_sf"/>
</dbReference>
<sequence length="373" mass="41577">MKKVGMVALSVLLAISGMQVSADPMAERQAQLEKEREAYMQGLERQNNAATLGWHWYQDPAEQEVDEAAPDEEAPAQPTPAPNEEMVQIDVKWLRENLPKMLDDAMNNPGDMQKVKLYWLAQKMAVDMATKFQDETRRMYIANPQLNEDSRRPETQFQLTTHNEQVKAGKAAAVQKVFDKAGLWFFYSSTCQYCIKEGPILNFLERLYNVNILAVSMDGLPLPGSEFADVVVDEGGVMAAKLSVDKTPSMFLVSNDGSKIHKVSEGLVPMDELLETILYVARGAGFITEQELQDSRDVRQFLMTDEASISPSGELVRAEGSQPGENASSLIEVSKSDLERSPDALIAQFETRLNYPSYTTQQVNSAQPQGVEQ</sequence>
<feature type="region of interest" description="Disordered" evidence="1">
    <location>
        <begin position="313"/>
        <end position="335"/>
    </location>
</feature>
<keyword evidence="2" id="KW-0732">Signal</keyword>